<name>A0A4Z1EB26_9HELO</name>
<dbReference type="EMBL" id="PQXH01000247">
    <property type="protein sequence ID" value="TGO07788.1"/>
    <property type="molecule type" value="Genomic_DNA"/>
</dbReference>
<dbReference type="OrthoDB" id="3550957at2759"/>
<reference evidence="2 3" key="1">
    <citation type="submission" date="2017-12" db="EMBL/GenBank/DDBJ databases">
        <title>Comparative genomics of Botrytis spp.</title>
        <authorList>
            <person name="Valero-Jimenez C.A."/>
            <person name="Tapia P."/>
            <person name="Veloso J."/>
            <person name="Silva-Moreno E."/>
            <person name="Staats M."/>
            <person name="Valdes J.H."/>
            <person name="Van Kan J.A.L."/>
        </authorList>
    </citation>
    <scope>NUCLEOTIDE SEQUENCE [LARGE SCALE GENOMIC DNA]</scope>
    <source>
        <strain evidence="2 3">Bt9001</strain>
    </source>
</reference>
<accession>A0A4Z1EB26</accession>
<gene>
    <name evidence="2" type="ORF">BTUL_0247g00170</name>
</gene>
<dbReference type="Pfam" id="PF12351">
    <property type="entry name" value="Fig1"/>
    <property type="match status" value="1"/>
</dbReference>
<dbReference type="GO" id="GO:0016020">
    <property type="term" value="C:membrane"/>
    <property type="evidence" value="ECO:0007669"/>
    <property type="project" value="InterPro"/>
</dbReference>
<feature type="transmembrane region" description="Helical" evidence="1">
    <location>
        <begin position="120"/>
        <end position="141"/>
    </location>
</feature>
<protein>
    <submittedName>
        <fullName evidence="2">Uncharacterized protein</fullName>
    </submittedName>
</protein>
<organism evidence="2 3">
    <name type="scientific">Botrytis tulipae</name>
    <dbReference type="NCBI Taxonomy" id="87230"/>
    <lineage>
        <taxon>Eukaryota</taxon>
        <taxon>Fungi</taxon>
        <taxon>Dikarya</taxon>
        <taxon>Ascomycota</taxon>
        <taxon>Pezizomycotina</taxon>
        <taxon>Leotiomycetes</taxon>
        <taxon>Helotiales</taxon>
        <taxon>Sclerotiniaceae</taxon>
        <taxon>Botrytis</taxon>
    </lineage>
</organism>
<feature type="transmembrane region" description="Helical" evidence="1">
    <location>
        <begin position="161"/>
        <end position="189"/>
    </location>
</feature>
<sequence length="199" mass="21874">MIMDMLRKVHQLSPSHNDSSKINQNISTMFFDLVSRGGVNASTVGFLGFCLKDPSDIWLCAKSATSLANFVTESRSYDYGLRKNSRNSLCLVDYGRHDEENLADVEREVIPFPSRLSSNWALIVIVLASLLSFVSAFWQHISSGTGASMVRSLSYGTIRTVVGPAAMALAWGSVFFLFLTTFGLLLMILSIKALAETFG</sequence>
<dbReference type="GO" id="GO:0000747">
    <property type="term" value="P:conjugation with cellular fusion"/>
    <property type="evidence" value="ECO:0007669"/>
    <property type="project" value="TreeGrafter"/>
</dbReference>
<proteinExistence type="predicted"/>
<evidence type="ECO:0000313" key="2">
    <source>
        <dbReference type="EMBL" id="TGO07788.1"/>
    </source>
</evidence>
<dbReference type="PANTHER" id="PTHR28092:SF1">
    <property type="entry name" value="FACTOR-INDUCED GENE 1 PROTEIN"/>
    <property type="match status" value="1"/>
</dbReference>
<keyword evidence="1" id="KW-0812">Transmembrane</keyword>
<keyword evidence="3" id="KW-1185">Reference proteome</keyword>
<keyword evidence="1" id="KW-1133">Transmembrane helix</keyword>
<comment type="caution">
    <text evidence="2">The sequence shown here is derived from an EMBL/GenBank/DDBJ whole genome shotgun (WGS) entry which is preliminary data.</text>
</comment>
<evidence type="ECO:0000256" key="1">
    <source>
        <dbReference type="SAM" id="Phobius"/>
    </source>
</evidence>
<dbReference type="InterPro" id="IPR033481">
    <property type="entry name" value="Dni1/Fig1"/>
</dbReference>
<dbReference type="PANTHER" id="PTHR28092">
    <property type="entry name" value="FACTOR-INDUCED GENE 1 PROTEIN"/>
    <property type="match status" value="1"/>
</dbReference>
<evidence type="ECO:0000313" key="3">
    <source>
        <dbReference type="Proteomes" id="UP000297777"/>
    </source>
</evidence>
<dbReference type="AlphaFoldDB" id="A0A4Z1EB26"/>
<dbReference type="GO" id="GO:0043332">
    <property type="term" value="C:mating projection tip"/>
    <property type="evidence" value="ECO:0007669"/>
    <property type="project" value="TreeGrafter"/>
</dbReference>
<keyword evidence="1" id="KW-0472">Membrane</keyword>
<dbReference type="Proteomes" id="UP000297777">
    <property type="component" value="Unassembled WGS sequence"/>
</dbReference>